<protein>
    <recommendedName>
        <fullName evidence="2">UPF0301 protein VST7929_00440</fullName>
    </recommendedName>
</protein>
<dbReference type="PANTHER" id="PTHR30327:SF1">
    <property type="entry name" value="UPF0301 PROTEIN YQGE"/>
    <property type="match status" value="1"/>
</dbReference>
<evidence type="ECO:0000256" key="2">
    <source>
        <dbReference type="HAMAP-Rule" id="MF_00758"/>
    </source>
</evidence>
<evidence type="ECO:0000313" key="3">
    <source>
        <dbReference type="EMBL" id="CAH0532601.1"/>
    </source>
</evidence>
<proteinExistence type="inferred from homology"/>
<organism evidence="3 4">
    <name type="scientific">Vibrio stylophorae</name>
    <dbReference type="NCBI Taxonomy" id="659351"/>
    <lineage>
        <taxon>Bacteria</taxon>
        <taxon>Pseudomonadati</taxon>
        <taxon>Pseudomonadota</taxon>
        <taxon>Gammaproteobacteria</taxon>
        <taxon>Vibrionales</taxon>
        <taxon>Vibrionaceae</taxon>
        <taxon>Vibrio</taxon>
    </lineage>
</organism>
<dbReference type="PANTHER" id="PTHR30327">
    <property type="entry name" value="UNCHARACTERIZED PROTEIN YQGE"/>
    <property type="match status" value="1"/>
</dbReference>
<sequence>MNLKNHFLVAMPTMEDPNFQRSVVFICEHNESGAMGIAINQPINITVGAMLEQIEVASQDRHGNPKGLEQPVLNGGPVAEDRGFVLHSSLENSREYGTSLKVSEQVSITTSTDILSQLGSMNEPDKYMIALGYSGWEAGQLEQELAENAWLTLEASPEVLFDIPVSKRWQAAIAQLGIDIANLSSDVGHA</sequence>
<reference evidence="3" key="1">
    <citation type="submission" date="2021-11" db="EMBL/GenBank/DDBJ databases">
        <authorList>
            <person name="Rodrigo-Torres L."/>
            <person name="Arahal R. D."/>
            <person name="Lucena T."/>
        </authorList>
    </citation>
    <scope>NUCLEOTIDE SEQUENCE</scope>
    <source>
        <strain evidence="3">CECT 7929</strain>
    </source>
</reference>
<comment type="caution">
    <text evidence="3">The sequence shown here is derived from an EMBL/GenBank/DDBJ whole genome shotgun (WGS) entry which is preliminary data.</text>
</comment>
<evidence type="ECO:0000313" key="4">
    <source>
        <dbReference type="Proteomes" id="UP000838672"/>
    </source>
</evidence>
<keyword evidence="4" id="KW-1185">Reference proteome</keyword>
<dbReference type="SUPFAM" id="SSF143456">
    <property type="entry name" value="VC0467-like"/>
    <property type="match status" value="1"/>
</dbReference>
<name>A0ABM8ZR94_9VIBR</name>
<dbReference type="Proteomes" id="UP000838672">
    <property type="component" value="Unassembled WGS sequence"/>
</dbReference>
<dbReference type="Gene3D" id="3.40.1740.10">
    <property type="entry name" value="VC0467-like"/>
    <property type="match status" value="1"/>
</dbReference>
<dbReference type="EMBL" id="CAKLDI010000001">
    <property type="protein sequence ID" value="CAH0532601.1"/>
    <property type="molecule type" value="Genomic_DNA"/>
</dbReference>
<dbReference type="HAMAP" id="MF_00758">
    <property type="entry name" value="UPF0301"/>
    <property type="match status" value="1"/>
</dbReference>
<dbReference type="RefSeq" id="WP_237464535.1">
    <property type="nucleotide sequence ID" value="NZ_CAKLDI010000001.1"/>
</dbReference>
<accession>A0ABM8ZR94</accession>
<evidence type="ECO:0000256" key="1">
    <source>
        <dbReference type="ARBA" id="ARBA00009600"/>
    </source>
</evidence>
<comment type="similarity">
    <text evidence="1 2">Belongs to the UPF0301 (AlgH) family.</text>
</comment>
<dbReference type="Pfam" id="PF02622">
    <property type="entry name" value="DUF179"/>
    <property type="match status" value="1"/>
</dbReference>
<gene>
    <name evidence="3" type="ORF">VST7929_00440</name>
</gene>
<dbReference type="NCBIfam" id="NF001266">
    <property type="entry name" value="PRK00228.1-1"/>
    <property type="match status" value="1"/>
</dbReference>
<dbReference type="InterPro" id="IPR003774">
    <property type="entry name" value="AlgH-like"/>
</dbReference>